<dbReference type="PANTHER" id="PTHR30055">
    <property type="entry name" value="HTH-TYPE TRANSCRIPTIONAL REGULATOR RUTR"/>
    <property type="match status" value="1"/>
</dbReference>
<comment type="caution">
    <text evidence="6">The sequence shown here is derived from an EMBL/GenBank/DDBJ whole genome shotgun (WGS) entry which is preliminary data.</text>
</comment>
<evidence type="ECO:0000256" key="3">
    <source>
        <dbReference type="ARBA" id="ARBA00023163"/>
    </source>
</evidence>
<dbReference type="SUPFAM" id="SSF46689">
    <property type="entry name" value="Homeodomain-like"/>
    <property type="match status" value="1"/>
</dbReference>
<dbReference type="RefSeq" id="WP_109718834.1">
    <property type="nucleotide sequence ID" value="NZ_QEQK01000002.1"/>
</dbReference>
<dbReference type="PROSITE" id="PS50977">
    <property type="entry name" value="HTH_TETR_2"/>
    <property type="match status" value="1"/>
</dbReference>
<dbReference type="InterPro" id="IPR009057">
    <property type="entry name" value="Homeodomain-like_sf"/>
</dbReference>
<protein>
    <submittedName>
        <fullName evidence="6">TetR/AcrR family transcriptional regulator</fullName>
    </submittedName>
</protein>
<dbReference type="PANTHER" id="PTHR30055:SF234">
    <property type="entry name" value="HTH-TYPE TRANSCRIPTIONAL REGULATOR BETI"/>
    <property type="match status" value="1"/>
</dbReference>
<gene>
    <name evidence="6" type="ORF">DEH80_02175</name>
</gene>
<feature type="domain" description="HTH tetR-type" evidence="5">
    <location>
        <begin position="10"/>
        <end position="70"/>
    </location>
</feature>
<dbReference type="GO" id="GO:0000976">
    <property type="term" value="F:transcription cis-regulatory region binding"/>
    <property type="evidence" value="ECO:0007669"/>
    <property type="project" value="TreeGrafter"/>
</dbReference>
<sequence length="211" mass="23793">MPRKSATDQAATLDTIRTQAFKLFGQYGYDGVSIGNIAKASGLSKGAMYWHFQGKDALYIDCLRRLHGYFDQHIFDVVQAEPDPIRRMQLYFHGIADLVQDNALQAGIAGYWQRSNRADLKEVDAVQRAFEARTSGIMEETLRLAVEQEVLDLADDLVDMARAMIAVMEAIVLPLQAHTTTEVYQTLGVLARTMMRAYTKQPAMVELFRKL</sequence>
<organism evidence="6 7">
    <name type="scientific">Abyssibacter profundi</name>
    <dbReference type="NCBI Taxonomy" id="2182787"/>
    <lineage>
        <taxon>Bacteria</taxon>
        <taxon>Pseudomonadati</taxon>
        <taxon>Pseudomonadota</taxon>
        <taxon>Gammaproteobacteria</taxon>
        <taxon>Chromatiales</taxon>
        <taxon>Oceanococcaceae</taxon>
        <taxon>Abyssibacter</taxon>
    </lineage>
</organism>
<keyword evidence="2 4" id="KW-0238">DNA-binding</keyword>
<dbReference type="InterPro" id="IPR050109">
    <property type="entry name" value="HTH-type_TetR-like_transc_reg"/>
</dbReference>
<reference evidence="6 7" key="1">
    <citation type="submission" date="2018-05" db="EMBL/GenBank/DDBJ databases">
        <title>Abyssibacter profundi OUC007T gen. nov., sp. nov, a marine bacterium isolated from seawater of the Mariana Trench.</title>
        <authorList>
            <person name="Zhou S."/>
        </authorList>
    </citation>
    <scope>NUCLEOTIDE SEQUENCE [LARGE SCALE GENOMIC DNA]</scope>
    <source>
        <strain evidence="6 7">OUC007</strain>
    </source>
</reference>
<dbReference type="GO" id="GO:0003700">
    <property type="term" value="F:DNA-binding transcription factor activity"/>
    <property type="evidence" value="ECO:0007669"/>
    <property type="project" value="TreeGrafter"/>
</dbReference>
<accession>A0A363UPD2</accession>
<dbReference type="OrthoDB" id="5816932at2"/>
<evidence type="ECO:0000256" key="1">
    <source>
        <dbReference type="ARBA" id="ARBA00023015"/>
    </source>
</evidence>
<name>A0A363UPD2_9GAMM</name>
<proteinExistence type="predicted"/>
<keyword evidence="3" id="KW-0804">Transcription</keyword>
<evidence type="ECO:0000256" key="2">
    <source>
        <dbReference type="ARBA" id="ARBA00023125"/>
    </source>
</evidence>
<dbReference type="Gene3D" id="1.10.357.10">
    <property type="entry name" value="Tetracycline Repressor, domain 2"/>
    <property type="match status" value="1"/>
</dbReference>
<evidence type="ECO:0000259" key="5">
    <source>
        <dbReference type="PROSITE" id="PS50977"/>
    </source>
</evidence>
<dbReference type="InterPro" id="IPR001647">
    <property type="entry name" value="HTH_TetR"/>
</dbReference>
<dbReference type="Pfam" id="PF00440">
    <property type="entry name" value="TetR_N"/>
    <property type="match status" value="1"/>
</dbReference>
<dbReference type="PRINTS" id="PR00455">
    <property type="entry name" value="HTHTETR"/>
</dbReference>
<dbReference type="InterPro" id="IPR023772">
    <property type="entry name" value="DNA-bd_HTH_TetR-type_CS"/>
</dbReference>
<evidence type="ECO:0000256" key="4">
    <source>
        <dbReference type="PROSITE-ProRule" id="PRU00335"/>
    </source>
</evidence>
<feature type="DNA-binding region" description="H-T-H motif" evidence="4">
    <location>
        <begin position="33"/>
        <end position="52"/>
    </location>
</feature>
<keyword evidence="1" id="KW-0805">Transcription regulation</keyword>
<dbReference type="EMBL" id="QEQK01000002">
    <property type="protein sequence ID" value="PWN57328.1"/>
    <property type="molecule type" value="Genomic_DNA"/>
</dbReference>
<evidence type="ECO:0000313" key="6">
    <source>
        <dbReference type="EMBL" id="PWN57328.1"/>
    </source>
</evidence>
<dbReference type="AlphaFoldDB" id="A0A363UPD2"/>
<dbReference type="PROSITE" id="PS01081">
    <property type="entry name" value="HTH_TETR_1"/>
    <property type="match status" value="1"/>
</dbReference>
<keyword evidence="7" id="KW-1185">Reference proteome</keyword>
<dbReference type="Proteomes" id="UP000251800">
    <property type="component" value="Unassembled WGS sequence"/>
</dbReference>
<evidence type="ECO:0000313" key="7">
    <source>
        <dbReference type="Proteomes" id="UP000251800"/>
    </source>
</evidence>